<comment type="caution">
    <text evidence="1">The sequence shown here is derived from an EMBL/GenBank/DDBJ whole genome shotgun (WGS) entry which is preliminary data.</text>
</comment>
<name>A0A161SCK1_9BACL</name>
<evidence type="ECO:0000313" key="2">
    <source>
        <dbReference type="Proteomes" id="UP000076563"/>
    </source>
</evidence>
<accession>A0A161SCK1</accession>
<gene>
    <name evidence="1" type="ORF">AV654_19410</name>
</gene>
<dbReference type="AlphaFoldDB" id="A0A161SCK1"/>
<protein>
    <submittedName>
        <fullName evidence="1">Uncharacterized protein</fullName>
    </submittedName>
</protein>
<dbReference type="OrthoDB" id="2680705at2"/>
<keyword evidence="2" id="KW-1185">Reference proteome</keyword>
<proteinExistence type="predicted"/>
<reference evidence="2" key="1">
    <citation type="submission" date="2016-01" db="EMBL/GenBank/DDBJ databases">
        <title>Draft genome of Chromobacterium sp. F49.</title>
        <authorList>
            <person name="Hong K.W."/>
        </authorList>
    </citation>
    <scope>NUCLEOTIDE SEQUENCE [LARGE SCALE GENOMIC DNA]</scope>
    <source>
        <strain evidence="2">M63</strain>
    </source>
</reference>
<evidence type="ECO:0000313" key="1">
    <source>
        <dbReference type="EMBL" id="KZE78145.1"/>
    </source>
</evidence>
<dbReference type="Proteomes" id="UP000076563">
    <property type="component" value="Unassembled WGS sequence"/>
</dbReference>
<organism evidence="1 2">
    <name type="scientific">Paenibacillus elgii</name>
    <dbReference type="NCBI Taxonomy" id="189691"/>
    <lineage>
        <taxon>Bacteria</taxon>
        <taxon>Bacillati</taxon>
        <taxon>Bacillota</taxon>
        <taxon>Bacilli</taxon>
        <taxon>Bacillales</taxon>
        <taxon>Paenibacillaceae</taxon>
        <taxon>Paenibacillus</taxon>
    </lineage>
</organism>
<sequence length="231" mass="27343">MSNYRITKLEMPQAGSWGVLQINGFEKTHFRFDIREGKPSLDTSFFADGVENPQEKHKKMDVDSDFYRGIQQALEQYLKGLERSKEEETSIFISITYDQYIPGMKLYLNEDHDILKKGDVIEIAQVNGYDQATGIYNHPRELYFVTTNGVKILWNKVATRCYIEKDATTYFISSMADHYETEAKRCLADTTNYEWTERDFDRFMQDKLETILEMLLEYEKRRIRELRSARK</sequence>
<dbReference type="EMBL" id="LQRA01000057">
    <property type="protein sequence ID" value="KZE78145.1"/>
    <property type="molecule type" value="Genomic_DNA"/>
</dbReference>
<dbReference type="RefSeq" id="WP_063183050.1">
    <property type="nucleotide sequence ID" value="NZ_LQRA01000057.1"/>
</dbReference>